<dbReference type="EMBL" id="JOJR01000014">
    <property type="protein sequence ID" value="RCN51379.1"/>
    <property type="molecule type" value="Genomic_DNA"/>
</dbReference>
<dbReference type="AlphaFoldDB" id="A0A368H6Y3"/>
<comment type="caution">
    <text evidence="1">The sequence shown here is derived from an EMBL/GenBank/DDBJ whole genome shotgun (WGS) entry which is preliminary data.</text>
</comment>
<sequence length="170" mass="18391">LFCLAAHLNRILNDASELSVVPPPSPTDSVHTDAEVAAATSSMVVNADVVSISPSQSSENVAGVEKIPPYGPEMTAEIFRDYILNRMARSGPLESLPGFNVPMIPQYEPQERRNGEKTYHLVNASTGLVSFPQPSEQVAISCLLINQETGEVEMKTGIEDFGFAHGFLFV</sequence>
<protein>
    <submittedName>
        <fullName evidence="1">Uncharacterized protein</fullName>
    </submittedName>
</protein>
<organism evidence="1 2">
    <name type="scientific">Ancylostoma caninum</name>
    <name type="common">Dog hookworm</name>
    <dbReference type="NCBI Taxonomy" id="29170"/>
    <lineage>
        <taxon>Eukaryota</taxon>
        <taxon>Metazoa</taxon>
        <taxon>Ecdysozoa</taxon>
        <taxon>Nematoda</taxon>
        <taxon>Chromadorea</taxon>
        <taxon>Rhabditida</taxon>
        <taxon>Rhabditina</taxon>
        <taxon>Rhabditomorpha</taxon>
        <taxon>Strongyloidea</taxon>
        <taxon>Ancylostomatidae</taxon>
        <taxon>Ancylostomatinae</taxon>
        <taxon>Ancylostoma</taxon>
    </lineage>
</organism>
<proteinExistence type="predicted"/>
<reference evidence="1 2" key="1">
    <citation type="submission" date="2014-10" db="EMBL/GenBank/DDBJ databases">
        <title>Draft genome of the hookworm Ancylostoma caninum.</title>
        <authorList>
            <person name="Mitreva M."/>
        </authorList>
    </citation>
    <scope>NUCLEOTIDE SEQUENCE [LARGE SCALE GENOMIC DNA]</scope>
    <source>
        <strain evidence="1 2">Baltimore</strain>
    </source>
</reference>
<feature type="non-terminal residue" evidence="1">
    <location>
        <position position="1"/>
    </location>
</feature>
<name>A0A368H6Y3_ANCCA</name>
<gene>
    <name evidence="1" type="ORF">ANCCAN_02532</name>
</gene>
<evidence type="ECO:0000313" key="1">
    <source>
        <dbReference type="EMBL" id="RCN51379.1"/>
    </source>
</evidence>
<accession>A0A368H6Y3</accession>
<evidence type="ECO:0000313" key="2">
    <source>
        <dbReference type="Proteomes" id="UP000252519"/>
    </source>
</evidence>
<dbReference type="OrthoDB" id="10414105at2759"/>
<dbReference type="Proteomes" id="UP000252519">
    <property type="component" value="Unassembled WGS sequence"/>
</dbReference>
<keyword evidence="2" id="KW-1185">Reference proteome</keyword>